<evidence type="ECO:0000313" key="1">
    <source>
        <dbReference type="EMBL" id="GAA5170149.1"/>
    </source>
</evidence>
<comment type="caution">
    <text evidence="1">The sequence shown here is derived from an EMBL/GenBank/DDBJ whole genome shotgun (WGS) entry which is preliminary data.</text>
</comment>
<protein>
    <recommendedName>
        <fullName evidence="3">Tetratricopeptide repeat protein</fullName>
    </recommendedName>
</protein>
<evidence type="ECO:0000313" key="2">
    <source>
        <dbReference type="Proteomes" id="UP001500547"/>
    </source>
</evidence>
<evidence type="ECO:0008006" key="3">
    <source>
        <dbReference type="Google" id="ProtNLM"/>
    </source>
</evidence>
<reference evidence="2" key="1">
    <citation type="journal article" date="2019" name="Int. J. Syst. Evol. Microbiol.">
        <title>The Global Catalogue of Microorganisms (GCM) 10K type strain sequencing project: providing services to taxonomists for standard genome sequencing and annotation.</title>
        <authorList>
            <consortium name="The Broad Institute Genomics Platform"/>
            <consortium name="The Broad Institute Genome Sequencing Center for Infectious Disease"/>
            <person name="Wu L."/>
            <person name="Ma J."/>
        </authorList>
    </citation>
    <scope>NUCLEOTIDE SEQUENCE [LARGE SCALE GENOMIC DNA]</scope>
    <source>
        <strain evidence="2">JCM 18715</strain>
    </source>
</reference>
<dbReference type="Proteomes" id="UP001500547">
    <property type="component" value="Unassembled WGS sequence"/>
</dbReference>
<proteinExistence type="predicted"/>
<keyword evidence="2" id="KW-1185">Reference proteome</keyword>
<organism evidence="1 2">
    <name type="scientific">Viridibacterium curvum</name>
    <dbReference type="NCBI Taxonomy" id="1101404"/>
    <lineage>
        <taxon>Bacteria</taxon>
        <taxon>Pseudomonadati</taxon>
        <taxon>Pseudomonadota</taxon>
        <taxon>Betaproteobacteria</taxon>
        <taxon>Rhodocyclales</taxon>
        <taxon>Rhodocyclaceae</taxon>
        <taxon>Viridibacterium</taxon>
    </lineage>
</organism>
<accession>A0ABP9R0B9</accession>
<dbReference type="SUPFAM" id="SSF48452">
    <property type="entry name" value="TPR-like"/>
    <property type="match status" value="1"/>
</dbReference>
<dbReference type="EMBL" id="BAABLD010000016">
    <property type="protein sequence ID" value="GAA5170149.1"/>
    <property type="molecule type" value="Genomic_DNA"/>
</dbReference>
<name>A0ABP9R0B9_9RHOO</name>
<sequence>MTVVGVIAVSAIAVSVLFVSAQNRADKEANLQQTTSTSKPVAVAELPDDIHKEITRLSEEGNALQEAGRLDEALSSFQRAEALLPPGNWEAGMWLLAAIGDVQFQKKNFKESRTAFMDAVKYYDDAKGNAFIRMRLGQSMLELGEEKEAENWLAGAYLMLGKGLFIHEDPKYLLFVKSKLKPPKGGWPDGW</sequence>
<dbReference type="InterPro" id="IPR011990">
    <property type="entry name" value="TPR-like_helical_dom_sf"/>
</dbReference>
<dbReference type="Gene3D" id="1.25.40.10">
    <property type="entry name" value="Tetratricopeptide repeat domain"/>
    <property type="match status" value="1"/>
</dbReference>
<gene>
    <name evidence="1" type="ORF">GCM10025770_32660</name>
</gene>